<sequence>MPVIATGRYGFALLGVVQAVLIFTIMILTVPLPLVARELGLGPSGVLLLSAAYGLSFSSLLLLGGRLTDRHGGRPVLRAGLVLLAAASIACALAPGYPVLLASRFVQGAGAALTAPAAVAVVRVLHPEPAAYRRAMATWGGLSVLGATVGSVVSGAVAAAVSWRWLFAVPVLVALAGLARSGSLPAALPAAPGHAPAVRRPALDLPGAALATAGVCAASYALVASTEQGWRNPGTYGPLAAGLVLLLAFAAVERRTADPLLPPGFLADRRRATALAAVMATAAGTALTFVLLSLYLQQLRGWSAAATSAAFVPYAVVLLLSGRLAGPLTVRYGPVAVTAGGLAVAAAGLGLLAGLAPGSGYASGLLPGLLLLPAGAAAAFAGAAVLATGGVPPERTGLAAGVFNTAMELGPTAGLAALMALAATRPSVVGGYAAAFAAAAAGLALTAVAVAALSRATPTTRTTSTTAPEHTTRIKEFTS</sequence>
<feature type="transmembrane region" description="Helical" evidence="9">
    <location>
        <begin position="46"/>
        <end position="64"/>
    </location>
</feature>
<dbReference type="GO" id="GO:0046677">
    <property type="term" value="P:response to antibiotic"/>
    <property type="evidence" value="ECO:0007669"/>
    <property type="project" value="UniProtKB-KW"/>
</dbReference>
<feature type="region of interest" description="Disordered" evidence="8">
    <location>
        <begin position="458"/>
        <end position="479"/>
    </location>
</feature>
<feature type="compositionally biased region" description="Low complexity" evidence="8">
    <location>
        <begin position="458"/>
        <end position="469"/>
    </location>
</feature>
<evidence type="ECO:0000256" key="1">
    <source>
        <dbReference type="ARBA" id="ARBA00004651"/>
    </source>
</evidence>
<keyword evidence="2" id="KW-0813">Transport</keyword>
<gene>
    <name evidence="11" type="ORF">DR950_08710</name>
</gene>
<dbReference type="Proteomes" id="UP000263377">
    <property type="component" value="Unassembled WGS sequence"/>
</dbReference>
<evidence type="ECO:0000256" key="4">
    <source>
        <dbReference type="ARBA" id="ARBA00022692"/>
    </source>
</evidence>
<dbReference type="GO" id="GO:0022857">
    <property type="term" value="F:transmembrane transporter activity"/>
    <property type="evidence" value="ECO:0007669"/>
    <property type="project" value="InterPro"/>
</dbReference>
<evidence type="ECO:0000256" key="2">
    <source>
        <dbReference type="ARBA" id="ARBA00022448"/>
    </source>
</evidence>
<feature type="transmembrane region" description="Helical" evidence="9">
    <location>
        <begin position="365"/>
        <end position="386"/>
    </location>
</feature>
<feature type="transmembrane region" description="Helical" evidence="9">
    <location>
        <begin position="203"/>
        <end position="223"/>
    </location>
</feature>
<feature type="transmembrane region" description="Helical" evidence="9">
    <location>
        <begin position="167"/>
        <end position="191"/>
    </location>
</feature>
<evidence type="ECO:0000313" key="11">
    <source>
        <dbReference type="EMBL" id="RGD57856.1"/>
    </source>
</evidence>
<protein>
    <submittedName>
        <fullName evidence="11">MFS transporter</fullName>
    </submittedName>
</protein>
<dbReference type="PANTHER" id="PTHR42718">
    <property type="entry name" value="MAJOR FACILITATOR SUPERFAMILY MULTIDRUG TRANSPORTER MFSC"/>
    <property type="match status" value="1"/>
</dbReference>
<evidence type="ECO:0000256" key="3">
    <source>
        <dbReference type="ARBA" id="ARBA00022475"/>
    </source>
</evidence>
<feature type="transmembrane region" description="Helical" evidence="9">
    <location>
        <begin position="12"/>
        <end position="34"/>
    </location>
</feature>
<dbReference type="PANTHER" id="PTHR42718:SF46">
    <property type="entry name" value="BLR6921 PROTEIN"/>
    <property type="match status" value="1"/>
</dbReference>
<feature type="transmembrane region" description="Helical" evidence="9">
    <location>
        <begin position="429"/>
        <end position="453"/>
    </location>
</feature>
<keyword evidence="7" id="KW-0046">Antibiotic resistance</keyword>
<feature type="transmembrane region" description="Helical" evidence="9">
    <location>
        <begin position="302"/>
        <end position="320"/>
    </location>
</feature>
<evidence type="ECO:0000259" key="10">
    <source>
        <dbReference type="PROSITE" id="PS50850"/>
    </source>
</evidence>
<dbReference type="Gene3D" id="1.20.1250.20">
    <property type="entry name" value="MFS general substrate transporter like domains"/>
    <property type="match status" value="1"/>
</dbReference>
<feature type="transmembrane region" description="Helical" evidence="9">
    <location>
        <begin position="137"/>
        <end position="161"/>
    </location>
</feature>
<feature type="transmembrane region" description="Helical" evidence="9">
    <location>
        <begin position="235"/>
        <end position="252"/>
    </location>
</feature>
<evidence type="ECO:0000256" key="9">
    <source>
        <dbReference type="SAM" id="Phobius"/>
    </source>
</evidence>
<accession>A0A372ZPR7</accession>
<dbReference type="InterPro" id="IPR036259">
    <property type="entry name" value="MFS_trans_sf"/>
</dbReference>
<evidence type="ECO:0000256" key="7">
    <source>
        <dbReference type="ARBA" id="ARBA00023251"/>
    </source>
</evidence>
<proteinExistence type="predicted"/>
<evidence type="ECO:0000256" key="5">
    <source>
        <dbReference type="ARBA" id="ARBA00022989"/>
    </source>
</evidence>
<dbReference type="SUPFAM" id="SSF103473">
    <property type="entry name" value="MFS general substrate transporter"/>
    <property type="match status" value="1"/>
</dbReference>
<feature type="transmembrane region" description="Helical" evidence="9">
    <location>
        <begin position="273"/>
        <end position="296"/>
    </location>
</feature>
<dbReference type="Pfam" id="PF07690">
    <property type="entry name" value="MFS_1"/>
    <property type="match status" value="1"/>
</dbReference>
<evidence type="ECO:0000256" key="6">
    <source>
        <dbReference type="ARBA" id="ARBA00023136"/>
    </source>
</evidence>
<dbReference type="Gene3D" id="1.20.1720.10">
    <property type="entry name" value="Multidrug resistance protein D"/>
    <property type="match status" value="1"/>
</dbReference>
<keyword evidence="6 9" id="KW-0472">Membrane</keyword>
<dbReference type="PROSITE" id="PS50850">
    <property type="entry name" value="MFS"/>
    <property type="match status" value="1"/>
</dbReference>
<feature type="domain" description="Major facilitator superfamily (MFS) profile" evidence="10">
    <location>
        <begin position="3"/>
        <end position="458"/>
    </location>
</feature>
<keyword evidence="12" id="KW-1185">Reference proteome</keyword>
<comment type="subcellular location">
    <subcellularLocation>
        <location evidence="1">Cell membrane</location>
        <topology evidence="1">Multi-pass membrane protein</topology>
    </subcellularLocation>
</comment>
<evidence type="ECO:0000256" key="8">
    <source>
        <dbReference type="SAM" id="MobiDB-lite"/>
    </source>
</evidence>
<keyword evidence="4 9" id="KW-0812">Transmembrane</keyword>
<keyword evidence="5 9" id="KW-1133">Transmembrane helix</keyword>
<dbReference type="RefSeq" id="WP_117486573.1">
    <property type="nucleotide sequence ID" value="NZ_QVIG01000001.1"/>
</dbReference>
<dbReference type="AlphaFoldDB" id="A0A372ZPR7"/>
<keyword evidence="3" id="KW-1003">Cell membrane</keyword>
<reference evidence="11 12" key="1">
    <citation type="submission" date="2018-08" db="EMBL/GenBank/DDBJ databases">
        <title>Diversity &amp; Physiological Properties of Lignin-Decomposing Actinobacteria from Soil.</title>
        <authorList>
            <person name="Roh S.G."/>
            <person name="Kim S.B."/>
        </authorList>
    </citation>
    <scope>NUCLEOTIDE SEQUENCE [LARGE SCALE GENOMIC DNA]</scope>
    <source>
        <strain evidence="11 12">MMS17-GH009</strain>
    </source>
</reference>
<organism evidence="11 12">
    <name type="scientific">Kitasatospora xanthocidica</name>
    <dbReference type="NCBI Taxonomy" id="83382"/>
    <lineage>
        <taxon>Bacteria</taxon>
        <taxon>Bacillati</taxon>
        <taxon>Actinomycetota</taxon>
        <taxon>Actinomycetes</taxon>
        <taxon>Kitasatosporales</taxon>
        <taxon>Streptomycetaceae</taxon>
        <taxon>Kitasatospora</taxon>
    </lineage>
</organism>
<feature type="transmembrane region" description="Helical" evidence="9">
    <location>
        <begin position="398"/>
        <end position="423"/>
    </location>
</feature>
<name>A0A372ZPR7_9ACTN</name>
<feature type="compositionally biased region" description="Basic and acidic residues" evidence="8">
    <location>
        <begin position="470"/>
        <end position="479"/>
    </location>
</feature>
<evidence type="ECO:0000313" key="12">
    <source>
        <dbReference type="Proteomes" id="UP000263377"/>
    </source>
</evidence>
<dbReference type="InterPro" id="IPR020846">
    <property type="entry name" value="MFS_dom"/>
</dbReference>
<feature type="transmembrane region" description="Helical" evidence="9">
    <location>
        <begin position="105"/>
        <end position="125"/>
    </location>
</feature>
<dbReference type="GO" id="GO:0005886">
    <property type="term" value="C:plasma membrane"/>
    <property type="evidence" value="ECO:0007669"/>
    <property type="project" value="UniProtKB-SubCell"/>
</dbReference>
<dbReference type="InterPro" id="IPR011701">
    <property type="entry name" value="MFS"/>
</dbReference>
<dbReference type="EMBL" id="QVIG01000001">
    <property type="protein sequence ID" value="RGD57856.1"/>
    <property type="molecule type" value="Genomic_DNA"/>
</dbReference>
<feature type="transmembrane region" description="Helical" evidence="9">
    <location>
        <begin position="76"/>
        <end position="99"/>
    </location>
</feature>
<feature type="transmembrane region" description="Helical" evidence="9">
    <location>
        <begin position="332"/>
        <end position="353"/>
    </location>
</feature>
<comment type="caution">
    <text evidence="11">The sequence shown here is derived from an EMBL/GenBank/DDBJ whole genome shotgun (WGS) entry which is preliminary data.</text>
</comment>